<dbReference type="WBParaSite" id="PEQ_0000597001-mRNA-1">
    <property type="protein sequence ID" value="PEQ_0000597001-mRNA-1"/>
    <property type="gene ID" value="PEQ_0000597001"/>
</dbReference>
<evidence type="ECO:0000313" key="1">
    <source>
        <dbReference type="Proteomes" id="UP000887564"/>
    </source>
</evidence>
<keyword evidence="1" id="KW-1185">Reference proteome</keyword>
<protein>
    <submittedName>
        <fullName evidence="2">Uncharacterized protein</fullName>
    </submittedName>
</protein>
<dbReference type="Proteomes" id="UP000887564">
    <property type="component" value="Unplaced"/>
</dbReference>
<organism evidence="1 2">
    <name type="scientific">Parascaris equorum</name>
    <name type="common">Equine roundworm</name>
    <dbReference type="NCBI Taxonomy" id="6256"/>
    <lineage>
        <taxon>Eukaryota</taxon>
        <taxon>Metazoa</taxon>
        <taxon>Ecdysozoa</taxon>
        <taxon>Nematoda</taxon>
        <taxon>Chromadorea</taxon>
        <taxon>Rhabditida</taxon>
        <taxon>Spirurina</taxon>
        <taxon>Ascaridomorpha</taxon>
        <taxon>Ascaridoidea</taxon>
        <taxon>Ascarididae</taxon>
        <taxon>Parascaris</taxon>
    </lineage>
</organism>
<reference evidence="2" key="1">
    <citation type="submission" date="2022-11" db="UniProtKB">
        <authorList>
            <consortium name="WormBaseParasite"/>
        </authorList>
    </citation>
    <scope>IDENTIFICATION</scope>
</reference>
<accession>A0A914RI28</accession>
<sequence>MRAGLFEGPQILSQLECSGMMSVLKLMHQGYPSSVQLFRRRESSFEESLTDAGI</sequence>
<evidence type="ECO:0000313" key="2">
    <source>
        <dbReference type="WBParaSite" id="PEQ_0000597001-mRNA-1"/>
    </source>
</evidence>
<name>A0A914RI28_PAREQ</name>
<proteinExistence type="predicted"/>
<dbReference type="AlphaFoldDB" id="A0A914RI28"/>